<keyword evidence="3" id="KW-1185">Reference proteome</keyword>
<dbReference type="AlphaFoldDB" id="A0A059F370"/>
<gene>
    <name evidence="2" type="ORF">H312_00954</name>
</gene>
<feature type="region of interest" description="Disordered" evidence="1">
    <location>
        <begin position="1"/>
        <end position="30"/>
    </location>
</feature>
<dbReference type="Proteomes" id="UP000030655">
    <property type="component" value="Unassembled WGS sequence"/>
</dbReference>
<proteinExistence type="predicted"/>
<reference evidence="3" key="1">
    <citation type="submission" date="2013-02" db="EMBL/GenBank/DDBJ databases">
        <authorList>
            <consortium name="The Broad Institute Genome Sequencing Platform"/>
            <person name="Cuomo C."/>
            <person name="Becnel J."/>
            <person name="Sanscrainte N."/>
            <person name="Walker B."/>
            <person name="Young S.K."/>
            <person name="Zeng Q."/>
            <person name="Gargeya S."/>
            <person name="Fitzgerald M."/>
            <person name="Haas B."/>
            <person name="Abouelleil A."/>
            <person name="Alvarado L."/>
            <person name="Arachchi H.M."/>
            <person name="Berlin A.M."/>
            <person name="Chapman S.B."/>
            <person name="Dewar J."/>
            <person name="Goldberg J."/>
            <person name="Griggs A."/>
            <person name="Gujja S."/>
            <person name="Hansen M."/>
            <person name="Howarth C."/>
            <person name="Imamovic A."/>
            <person name="Larimer J."/>
            <person name="McCowan C."/>
            <person name="Murphy C."/>
            <person name="Neiman D."/>
            <person name="Pearson M."/>
            <person name="Priest M."/>
            <person name="Roberts A."/>
            <person name="Saif S."/>
            <person name="Shea T."/>
            <person name="Sisk P."/>
            <person name="Sykes S."/>
            <person name="Wortman J."/>
            <person name="Nusbaum C."/>
            <person name="Birren B."/>
        </authorList>
    </citation>
    <scope>NUCLEOTIDE SEQUENCE [LARGE SCALE GENOMIC DNA]</scope>
    <source>
        <strain evidence="3">PRA339</strain>
    </source>
</reference>
<evidence type="ECO:0000256" key="1">
    <source>
        <dbReference type="SAM" id="MobiDB-lite"/>
    </source>
</evidence>
<evidence type="ECO:0000313" key="2">
    <source>
        <dbReference type="EMBL" id="KCZ81630.1"/>
    </source>
</evidence>
<protein>
    <submittedName>
        <fullName evidence="2">Uncharacterized protein</fullName>
    </submittedName>
</protein>
<sequence length="30" mass="3471">MMNKKQSNKEHFLFFKKPASGNKESLINSS</sequence>
<dbReference type="VEuPathDB" id="MicrosporidiaDB:H312_00954"/>
<organism evidence="2 3">
    <name type="scientific">Anncaliia algerae PRA339</name>
    <dbReference type="NCBI Taxonomy" id="1288291"/>
    <lineage>
        <taxon>Eukaryota</taxon>
        <taxon>Fungi</taxon>
        <taxon>Fungi incertae sedis</taxon>
        <taxon>Microsporidia</taxon>
        <taxon>Tubulinosematoidea</taxon>
        <taxon>Tubulinosematidae</taxon>
        <taxon>Anncaliia</taxon>
    </lineage>
</organism>
<dbReference type="EMBL" id="KK365139">
    <property type="protein sequence ID" value="KCZ81630.1"/>
    <property type="molecule type" value="Genomic_DNA"/>
</dbReference>
<dbReference type="HOGENOM" id="CLU_3408113_0_0_1"/>
<reference evidence="2 3" key="2">
    <citation type="submission" date="2014-03" db="EMBL/GenBank/DDBJ databases">
        <title>The Genome Sequence of Anncaliia algerae insect isolate PRA339.</title>
        <authorList>
            <consortium name="The Broad Institute Genome Sequencing Platform"/>
            <consortium name="The Broad Institute Genome Sequencing Center for Infectious Disease"/>
            <person name="Cuomo C."/>
            <person name="Becnel J."/>
            <person name="Sanscrainte N."/>
            <person name="Walker B."/>
            <person name="Young S.K."/>
            <person name="Zeng Q."/>
            <person name="Gargeya S."/>
            <person name="Fitzgerald M."/>
            <person name="Haas B."/>
            <person name="Abouelleil A."/>
            <person name="Alvarado L."/>
            <person name="Arachchi H.M."/>
            <person name="Berlin A.M."/>
            <person name="Chapman S.B."/>
            <person name="Dewar J."/>
            <person name="Goldberg J."/>
            <person name="Griggs A."/>
            <person name="Gujja S."/>
            <person name="Hansen M."/>
            <person name="Howarth C."/>
            <person name="Imamovic A."/>
            <person name="Larimer J."/>
            <person name="McCowan C."/>
            <person name="Murphy C."/>
            <person name="Neiman D."/>
            <person name="Pearson M."/>
            <person name="Priest M."/>
            <person name="Roberts A."/>
            <person name="Saif S."/>
            <person name="Shea T."/>
            <person name="Sisk P."/>
            <person name="Sykes S."/>
            <person name="Wortman J."/>
            <person name="Nusbaum C."/>
            <person name="Birren B."/>
        </authorList>
    </citation>
    <scope>NUCLEOTIDE SEQUENCE [LARGE SCALE GENOMIC DNA]</scope>
    <source>
        <strain evidence="2 3">PRA339</strain>
    </source>
</reference>
<evidence type="ECO:0000313" key="3">
    <source>
        <dbReference type="Proteomes" id="UP000030655"/>
    </source>
</evidence>
<accession>A0A059F370</accession>
<feature type="non-terminal residue" evidence="2">
    <location>
        <position position="30"/>
    </location>
</feature>
<name>A0A059F370_9MICR</name>